<dbReference type="InterPro" id="IPR003591">
    <property type="entry name" value="Leu-rich_rpt_typical-subtyp"/>
</dbReference>
<dbReference type="Proteomes" id="UP000266196">
    <property type="component" value="Unassembled WGS sequence"/>
</dbReference>
<evidence type="ECO:0000313" key="4">
    <source>
        <dbReference type="Proteomes" id="UP000266196"/>
    </source>
</evidence>
<dbReference type="AlphaFoldDB" id="A0A397FG42"/>
<organism evidence="3 4">
    <name type="scientific">Aphanomyces astaci</name>
    <name type="common">Crayfish plague agent</name>
    <dbReference type="NCBI Taxonomy" id="112090"/>
    <lineage>
        <taxon>Eukaryota</taxon>
        <taxon>Sar</taxon>
        <taxon>Stramenopiles</taxon>
        <taxon>Oomycota</taxon>
        <taxon>Saprolegniomycetes</taxon>
        <taxon>Saprolegniales</taxon>
        <taxon>Verrucalvaceae</taxon>
        <taxon>Aphanomyces</taxon>
    </lineage>
</organism>
<evidence type="ECO:0000256" key="2">
    <source>
        <dbReference type="ARBA" id="ARBA00022737"/>
    </source>
</evidence>
<dbReference type="SMART" id="SM00364">
    <property type="entry name" value="LRR_BAC"/>
    <property type="match status" value="4"/>
</dbReference>
<dbReference type="EMBL" id="QUTE01008638">
    <property type="protein sequence ID" value="RHZ23517.1"/>
    <property type="molecule type" value="Genomic_DNA"/>
</dbReference>
<evidence type="ECO:0000313" key="3">
    <source>
        <dbReference type="EMBL" id="RHZ23517.1"/>
    </source>
</evidence>
<gene>
    <name evidence="3" type="ORF">DYB31_011813</name>
</gene>
<dbReference type="InterPro" id="IPR001611">
    <property type="entry name" value="Leu-rich_rpt"/>
</dbReference>
<dbReference type="SUPFAM" id="SSF52058">
    <property type="entry name" value="L domain-like"/>
    <property type="match status" value="1"/>
</dbReference>
<dbReference type="VEuPathDB" id="FungiDB:H257_14616"/>
<dbReference type="PANTHER" id="PTHR48051">
    <property type="match status" value="1"/>
</dbReference>
<proteinExistence type="predicted"/>
<evidence type="ECO:0000256" key="1">
    <source>
        <dbReference type="ARBA" id="ARBA00022614"/>
    </source>
</evidence>
<dbReference type="Gene3D" id="3.80.10.10">
    <property type="entry name" value="Ribonuclease Inhibitor"/>
    <property type="match status" value="1"/>
</dbReference>
<dbReference type="SMART" id="SM00369">
    <property type="entry name" value="LRR_TYP"/>
    <property type="match status" value="5"/>
</dbReference>
<comment type="caution">
    <text evidence="3">The sequence shown here is derived from an EMBL/GenBank/DDBJ whole genome shotgun (WGS) entry which is preliminary data.</text>
</comment>
<dbReference type="InterPro" id="IPR050216">
    <property type="entry name" value="LRR_domain-containing"/>
</dbReference>
<dbReference type="GO" id="GO:0005737">
    <property type="term" value="C:cytoplasm"/>
    <property type="evidence" value="ECO:0007669"/>
    <property type="project" value="TreeGrafter"/>
</dbReference>
<accession>A0A397FG42</accession>
<keyword evidence="2" id="KW-0677">Repeat</keyword>
<dbReference type="PROSITE" id="PS51450">
    <property type="entry name" value="LRR"/>
    <property type="match status" value="2"/>
</dbReference>
<protein>
    <submittedName>
        <fullName evidence="3">Uncharacterized protein</fullName>
    </submittedName>
</protein>
<keyword evidence="1" id="KW-0433">Leucine-rich repeat</keyword>
<name>A0A397FG42_APHAT</name>
<dbReference type="InterPro" id="IPR032675">
    <property type="entry name" value="LRR_dom_sf"/>
</dbReference>
<reference evidence="3 4" key="1">
    <citation type="submission" date="2018-08" db="EMBL/GenBank/DDBJ databases">
        <title>Aphanomyces genome sequencing and annotation.</title>
        <authorList>
            <person name="Minardi D."/>
            <person name="Oidtmann B."/>
            <person name="Van Der Giezen M."/>
            <person name="Studholme D.J."/>
        </authorList>
    </citation>
    <scope>NUCLEOTIDE SEQUENCE [LARGE SCALE GENOMIC DNA]</scope>
    <source>
        <strain evidence="3 4">197901</strain>
    </source>
</reference>
<dbReference type="PANTHER" id="PTHR48051:SF40">
    <property type="entry name" value="LEUCINE-RICH REPEAT AND IQ DOMAIN-CONTAINING PROTEIN 4-LIKE"/>
    <property type="match status" value="1"/>
</dbReference>
<sequence length="251" mass="27774">MSSDDEDAGSDNGGDDKQSSLLKAFFSKYEVDVDDDDDEAVEEIDLSEKQLTKVPGELCVIPQLQESLRTLCLEKNQLKGLPDAIGLLHNLHELYLRENELESLPAALAKLTHLDSLYLEDNALSESGFPNEIHALARLKGLCLQRNKLTRVPLPLLSLVALEELYLDANSINELPSEIDPLAFATARYKSHPLPTYIVVYSSGASALHNSLAIWKFALQKQFDHSTLSLDADSPVADTHMLVYSNQMISP</sequence>
<dbReference type="Pfam" id="PF13855">
    <property type="entry name" value="LRR_8"/>
    <property type="match status" value="1"/>
</dbReference>